<keyword evidence="3" id="KW-1185">Reference proteome</keyword>
<feature type="transmembrane region" description="Helical" evidence="1">
    <location>
        <begin position="98"/>
        <end position="124"/>
    </location>
</feature>
<dbReference type="Proteomes" id="UP000521872">
    <property type="component" value="Unassembled WGS sequence"/>
</dbReference>
<feature type="transmembrane region" description="Helical" evidence="1">
    <location>
        <begin position="37"/>
        <end position="60"/>
    </location>
</feature>
<dbReference type="EMBL" id="JAACJL010000061">
    <property type="protein sequence ID" value="KAF4609541.1"/>
    <property type="molecule type" value="Genomic_DNA"/>
</dbReference>
<evidence type="ECO:0000313" key="2">
    <source>
        <dbReference type="EMBL" id="KAF4609541.1"/>
    </source>
</evidence>
<name>A0A8H4QF45_9AGAR</name>
<protein>
    <submittedName>
        <fullName evidence="2">Uncharacterized protein</fullName>
    </submittedName>
</protein>
<dbReference type="AlphaFoldDB" id="A0A8H4QF45"/>
<comment type="caution">
    <text evidence="2">The sequence shown here is derived from an EMBL/GenBank/DDBJ whole genome shotgun (WGS) entry which is preliminary data.</text>
</comment>
<accession>A0A8H4QF45</accession>
<evidence type="ECO:0000256" key="1">
    <source>
        <dbReference type="SAM" id="Phobius"/>
    </source>
</evidence>
<reference evidence="2 3" key="1">
    <citation type="submission" date="2019-12" db="EMBL/GenBank/DDBJ databases">
        <authorList>
            <person name="Floudas D."/>
            <person name="Bentzer J."/>
            <person name="Ahren D."/>
            <person name="Johansson T."/>
            <person name="Persson P."/>
            <person name="Tunlid A."/>
        </authorList>
    </citation>
    <scope>NUCLEOTIDE SEQUENCE [LARGE SCALE GENOMIC DNA]</scope>
    <source>
        <strain evidence="2 3">CBS 102.39</strain>
    </source>
</reference>
<feature type="transmembrane region" description="Helical" evidence="1">
    <location>
        <begin position="12"/>
        <end position="31"/>
    </location>
</feature>
<proteinExistence type="predicted"/>
<keyword evidence="1" id="KW-0472">Membrane</keyword>
<sequence>MPEPSVPKSVYCLTVISMVICLPMIALSVVNYGLLSIWLNAAIAVIILLHNVTFLGVAWWTKKYSSGTKAAININNEDDEDGPLTMAEPAVAFHMGNIAFIIFLCVINAVAFAIMVDITSQGALKSTLPIERIGSHKWNIKVQIAQTTVLGVSFLIQVITLTICSMGWRRLKEEEENAKEEYEYGSA</sequence>
<gene>
    <name evidence="2" type="ORF">D9613_012242</name>
</gene>
<keyword evidence="1" id="KW-0812">Transmembrane</keyword>
<evidence type="ECO:0000313" key="3">
    <source>
        <dbReference type="Proteomes" id="UP000521872"/>
    </source>
</evidence>
<keyword evidence="1" id="KW-1133">Transmembrane helix</keyword>
<organism evidence="2 3">
    <name type="scientific">Agrocybe pediades</name>
    <dbReference type="NCBI Taxonomy" id="84607"/>
    <lineage>
        <taxon>Eukaryota</taxon>
        <taxon>Fungi</taxon>
        <taxon>Dikarya</taxon>
        <taxon>Basidiomycota</taxon>
        <taxon>Agaricomycotina</taxon>
        <taxon>Agaricomycetes</taxon>
        <taxon>Agaricomycetidae</taxon>
        <taxon>Agaricales</taxon>
        <taxon>Agaricineae</taxon>
        <taxon>Strophariaceae</taxon>
        <taxon>Agrocybe</taxon>
    </lineage>
</organism>